<evidence type="ECO:0000313" key="7">
    <source>
        <dbReference type="EMBL" id="PIR92879.1"/>
    </source>
</evidence>
<proteinExistence type="inferred from homology"/>
<dbReference type="Gene3D" id="2.70.40.10">
    <property type="match status" value="1"/>
</dbReference>
<dbReference type="InterPro" id="IPR033704">
    <property type="entry name" value="dUTPase_trimeric"/>
</dbReference>
<dbReference type="InterPro" id="IPR029054">
    <property type="entry name" value="dUTPase-like"/>
</dbReference>
<accession>A0A2H0V378</accession>
<dbReference type="EC" id="3.6.1.23" evidence="2"/>
<evidence type="ECO:0000256" key="3">
    <source>
        <dbReference type="ARBA" id="ARBA00022801"/>
    </source>
</evidence>
<protein>
    <recommendedName>
        <fullName evidence="2">dUTP diphosphatase</fullName>
        <ecNumber evidence="2">3.6.1.23</ecNumber>
    </recommendedName>
</protein>
<evidence type="ECO:0000256" key="1">
    <source>
        <dbReference type="ARBA" id="ARBA00006581"/>
    </source>
</evidence>
<dbReference type="EMBL" id="PFAR01000046">
    <property type="protein sequence ID" value="PIR92879.1"/>
    <property type="molecule type" value="Genomic_DNA"/>
</dbReference>
<dbReference type="Pfam" id="PF00692">
    <property type="entry name" value="dUTPase"/>
    <property type="match status" value="1"/>
</dbReference>
<evidence type="ECO:0000313" key="8">
    <source>
        <dbReference type="Proteomes" id="UP000228626"/>
    </source>
</evidence>
<dbReference type="SUPFAM" id="SSF51283">
    <property type="entry name" value="dUTPase-like"/>
    <property type="match status" value="1"/>
</dbReference>
<evidence type="ECO:0000259" key="6">
    <source>
        <dbReference type="Pfam" id="PF00692"/>
    </source>
</evidence>
<dbReference type="Proteomes" id="UP000228626">
    <property type="component" value="Unassembled WGS sequence"/>
</dbReference>
<sequence length="135" mass="14332">MQKITPDAKLPVRAHTDDAGLDLYANDYYTLYEGERAIIGTGIALAVPEGYAGLIWDKGGLAANGLKTAGGVIDSGYRGEIKVVVINLSGDIYHIAKGQKIAQILIQEIKKLELREVGRLDETGRGMGGFGSSGI</sequence>
<gene>
    <name evidence="7" type="ORF">COT99_03900</name>
</gene>
<dbReference type="GO" id="GO:0046081">
    <property type="term" value="P:dUTP catabolic process"/>
    <property type="evidence" value="ECO:0007669"/>
    <property type="project" value="InterPro"/>
</dbReference>
<name>A0A2H0V378_9BACT</name>
<dbReference type="GO" id="GO:0006226">
    <property type="term" value="P:dUMP biosynthetic process"/>
    <property type="evidence" value="ECO:0007669"/>
    <property type="project" value="InterPro"/>
</dbReference>
<dbReference type="InterPro" id="IPR036157">
    <property type="entry name" value="dUTPase-like_sf"/>
</dbReference>
<organism evidence="7 8">
    <name type="scientific">Candidatus Falkowbacteria bacterium CG10_big_fil_rev_8_21_14_0_10_43_10</name>
    <dbReference type="NCBI Taxonomy" id="1974567"/>
    <lineage>
        <taxon>Bacteria</taxon>
        <taxon>Candidatus Falkowiibacteriota</taxon>
    </lineage>
</organism>
<dbReference type="CDD" id="cd07557">
    <property type="entry name" value="trimeric_dUTPase"/>
    <property type="match status" value="1"/>
</dbReference>
<dbReference type="PANTHER" id="PTHR11241">
    <property type="entry name" value="DEOXYURIDINE 5'-TRIPHOSPHATE NUCLEOTIDOHYDROLASE"/>
    <property type="match status" value="1"/>
</dbReference>
<dbReference type="PANTHER" id="PTHR11241:SF0">
    <property type="entry name" value="DEOXYURIDINE 5'-TRIPHOSPHATE NUCLEOTIDOHYDROLASE"/>
    <property type="match status" value="1"/>
</dbReference>
<keyword evidence="3" id="KW-0378">Hydrolase</keyword>
<dbReference type="NCBIfam" id="NF001862">
    <property type="entry name" value="PRK00601.1"/>
    <property type="match status" value="1"/>
</dbReference>
<dbReference type="GO" id="GO:0000287">
    <property type="term" value="F:magnesium ion binding"/>
    <property type="evidence" value="ECO:0007669"/>
    <property type="project" value="InterPro"/>
</dbReference>
<evidence type="ECO:0000256" key="2">
    <source>
        <dbReference type="ARBA" id="ARBA00012379"/>
    </source>
</evidence>
<dbReference type="InterPro" id="IPR008181">
    <property type="entry name" value="dUTPase"/>
</dbReference>
<evidence type="ECO:0000256" key="5">
    <source>
        <dbReference type="ARBA" id="ARBA00047686"/>
    </source>
</evidence>
<comment type="caution">
    <text evidence="7">The sequence shown here is derived from an EMBL/GenBank/DDBJ whole genome shotgun (WGS) entry which is preliminary data.</text>
</comment>
<dbReference type="AlphaFoldDB" id="A0A2H0V378"/>
<dbReference type="NCBIfam" id="TIGR00576">
    <property type="entry name" value="dut"/>
    <property type="match status" value="1"/>
</dbReference>
<dbReference type="GO" id="GO:0004170">
    <property type="term" value="F:dUTP diphosphatase activity"/>
    <property type="evidence" value="ECO:0007669"/>
    <property type="project" value="UniProtKB-EC"/>
</dbReference>
<keyword evidence="4" id="KW-0546">Nucleotide metabolism</keyword>
<comment type="similarity">
    <text evidence="1">Belongs to the dUTPase family.</text>
</comment>
<evidence type="ECO:0000256" key="4">
    <source>
        <dbReference type="ARBA" id="ARBA00023080"/>
    </source>
</evidence>
<feature type="domain" description="dUTPase-like" evidence="6">
    <location>
        <begin position="8"/>
        <end position="134"/>
    </location>
</feature>
<reference evidence="8" key="1">
    <citation type="submission" date="2017-09" db="EMBL/GenBank/DDBJ databases">
        <title>Depth-based differentiation of microbial function through sediment-hosted aquifers and enrichment of novel symbionts in the deep terrestrial subsurface.</title>
        <authorList>
            <person name="Probst A.J."/>
            <person name="Ladd B."/>
            <person name="Jarett J.K."/>
            <person name="Geller-Mcgrath D.E."/>
            <person name="Sieber C.M.K."/>
            <person name="Emerson J.B."/>
            <person name="Anantharaman K."/>
            <person name="Thomas B.C."/>
            <person name="Malmstrom R."/>
            <person name="Stieglmeier M."/>
            <person name="Klingl A."/>
            <person name="Woyke T."/>
            <person name="Ryan C.M."/>
            <person name="Banfield J.F."/>
        </authorList>
    </citation>
    <scope>NUCLEOTIDE SEQUENCE [LARGE SCALE GENOMIC DNA]</scope>
</reference>
<comment type="catalytic activity">
    <reaction evidence="5">
        <text>dUTP + H2O = dUMP + diphosphate + H(+)</text>
        <dbReference type="Rhea" id="RHEA:10248"/>
        <dbReference type="ChEBI" id="CHEBI:15377"/>
        <dbReference type="ChEBI" id="CHEBI:15378"/>
        <dbReference type="ChEBI" id="CHEBI:33019"/>
        <dbReference type="ChEBI" id="CHEBI:61555"/>
        <dbReference type="ChEBI" id="CHEBI:246422"/>
        <dbReference type="EC" id="3.6.1.23"/>
    </reaction>
</comment>